<keyword evidence="3" id="KW-0560">Oxidoreductase</keyword>
<dbReference type="EMBL" id="JAGHKO010000010">
    <property type="protein sequence ID" value="MBO9203692.1"/>
    <property type="molecule type" value="Genomic_DNA"/>
</dbReference>
<accession>A0ABS3Z0J6</accession>
<dbReference type="RefSeq" id="WP_209141740.1">
    <property type="nucleotide sequence ID" value="NZ_JAGHKO010000010.1"/>
</dbReference>
<evidence type="ECO:0000256" key="3">
    <source>
        <dbReference type="ARBA" id="ARBA00023002"/>
    </source>
</evidence>
<dbReference type="PANTHER" id="PTHR44379">
    <property type="entry name" value="OXIDOREDUCTASE WITH IRON-SULFUR SUBUNIT"/>
    <property type="match status" value="1"/>
</dbReference>
<keyword evidence="2" id="KW-0479">Metal-binding</keyword>
<dbReference type="InterPro" id="IPR002888">
    <property type="entry name" value="2Fe-2S-bd"/>
</dbReference>
<dbReference type="PROSITE" id="PS00197">
    <property type="entry name" value="2FE2S_FER_1"/>
    <property type="match status" value="1"/>
</dbReference>
<dbReference type="Pfam" id="PF01799">
    <property type="entry name" value="Fer2_2"/>
    <property type="match status" value="1"/>
</dbReference>
<dbReference type="InterPro" id="IPR006058">
    <property type="entry name" value="2Fe2S_fd_BS"/>
</dbReference>
<dbReference type="InterPro" id="IPR012675">
    <property type="entry name" value="Beta-grasp_dom_sf"/>
</dbReference>
<keyword evidence="5" id="KW-0411">Iron-sulfur</keyword>
<keyword evidence="4" id="KW-0408">Iron</keyword>
<dbReference type="InterPro" id="IPR051452">
    <property type="entry name" value="Diverse_Oxidoreductases"/>
</dbReference>
<protein>
    <submittedName>
        <fullName evidence="7">(2Fe-2S)-binding protein</fullName>
    </submittedName>
</protein>
<dbReference type="SUPFAM" id="SSF54292">
    <property type="entry name" value="2Fe-2S ferredoxin-like"/>
    <property type="match status" value="1"/>
</dbReference>
<sequence>MIKLNINNKNYELDIDPDTPLLWVLRDTIGLVGTKYGCGVAQCGACVVHLNGEAVRSCVTKISRAAGQNVITIEGLSENNDHPLQKAWVELDVVQCGYCQAGQIMSAAVLLRENKNPTDKDIELAMEGNICRCGTYLRIKKAIHLAAEIQRNGS</sequence>
<dbReference type="InterPro" id="IPR001041">
    <property type="entry name" value="2Fe-2S_ferredoxin-type"/>
</dbReference>
<keyword evidence="8" id="KW-1185">Reference proteome</keyword>
<evidence type="ECO:0000256" key="2">
    <source>
        <dbReference type="ARBA" id="ARBA00022723"/>
    </source>
</evidence>
<dbReference type="Pfam" id="PF00111">
    <property type="entry name" value="Fer2"/>
    <property type="match status" value="1"/>
</dbReference>
<dbReference type="InterPro" id="IPR036010">
    <property type="entry name" value="2Fe-2S_ferredoxin-like_sf"/>
</dbReference>
<evidence type="ECO:0000259" key="6">
    <source>
        <dbReference type="PROSITE" id="PS51085"/>
    </source>
</evidence>
<gene>
    <name evidence="7" type="ORF">J7I42_25640</name>
</gene>
<name>A0ABS3Z0J6_9BACT</name>
<dbReference type="PANTHER" id="PTHR44379:SF2">
    <property type="entry name" value="BLR6218 PROTEIN"/>
    <property type="match status" value="1"/>
</dbReference>
<reference evidence="7 8" key="1">
    <citation type="submission" date="2021-03" db="EMBL/GenBank/DDBJ databases">
        <title>Assistant Professor.</title>
        <authorList>
            <person name="Huq M.A."/>
        </authorList>
    </citation>
    <scope>NUCLEOTIDE SEQUENCE [LARGE SCALE GENOMIC DNA]</scope>
    <source>
        <strain evidence="7 8">MAH-29</strain>
    </source>
</reference>
<evidence type="ECO:0000313" key="8">
    <source>
        <dbReference type="Proteomes" id="UP000677244"/>
    </source>
</evidence>
<dbReference type="PROSITE" id="PS51085">
    <property type="entry name" value="2FE2S_FER_2"/>
    <property type="match status" value="1"/>
</dbReference>
<proteinExistence type="predicted"/>
<organism evidence="7 8">
    <name type="scientific">Niastella soli</name>
    <dbReference type="NCBI Taxonomy" id="2821487"/>
    <lineage>
        <taxon>Bacteria</taxon>
        <taxon>Pseudomonadati</taxon>
        <taxon>Bacteroidota</taxon>
        <taxon>Chitinophagia</taxon>
        <taxon>Chitinophagales</taxon>
        <taxon>Chitinophagaceae</taxon>
        <taxon>Niastella</taxon>
    </lineage>
</organism>
<dbReference type="SUPFAM" id="SSF47741">
    <property type="entry name" value="CO dehydrogenase ISP C-domain like"/>
    <property type="match status" value="1"/>
</dbReference>
<evidence type="ECO:0000256" key="4">
    <source>
        <dbReference type="ARBA" id="ARBA00023004"/>
    </source>
</evidence>
<dbReference type="CDD" id="cd00207">
    <property type="entry name" value="fer2"/>
    <property type="match status" value="1"/>
</dbReference>
<evidence type="ECO:0000256" key="1">
    <source>
        <dbReference type="ARBA" id="ARBA00022714"/>
    </source>
</evidence>
<dbReference type="Proteomes" id="UP000677244">
    <property type="component" value="Unassembled WGS sequence"/>
</dbReference>
<feature type="domain" description="2Fe-2S ferredoxin-type" evidence="6">
    <location>
        <begin position="1"/>
        <end position="76"/>
    </location>
</feature>
<keyword evidence="1" id="KW-0001">2Fe-2S</keyword>
<evidence type="ECO:0000256" key="5">
    <source>
        <dbReference type="ARBA" id="ARBA00023014"/>
    </source>
</evidence>
<dbReference type="InterPro" id="IPR036884">
    <property type="entry name" value="2Fe-2S-bd_dom_sf"/>
</dbReference>
<evidence type="ECO:0000313" key="7">
    <source>
        <dbReference type="EMBL" id="MBO9203692.1"/>
    </source>
</evidence>
<comment type="caution">
    <text evidence="7">The sequence shown here is derived from an EMBL/GenBank/DDBJ whole genome shotgun (WGS) entry which is preliminary data.</text>
</comment>
<dbReference type="Gene3D" id="3.10.20.30">
    <property type="match status" value="1"/>
</dbReference>
<dbReference type="Gene3D" id="1.10.150.120">
    <property type="entry name" value="[2Fe-2S]-binding domain"/>
    <property type="match status" value="1"/>
</dbReference>